<evidence type="ECO:0000259" key="1">
    <source>
        <dbReference type="Pfam" id="PF05598"/>
    </source>
</evidence>
<gene>
    <name evidence="3" type="ORF">Q0590_35960</name>
</gene>
<proteinExistence type="predicted"/>
<dbReference type="Proteomes" id="UP001168528">
    <property type="component" value="Unassembled WGS sequence"/>
</dbReference>
<feature type="domain" description="Transposase InsH N-terminal" evidence="1">
    <location>
        <begin position="4"/>
        <end position="99"/>
    </location>
</feature>
<name>A0ABT8RI16_9BACT</name>
<comment type="caution">
    <text evidence="3">The sequence shown here is derived from an EMBL/GenBank/DDBJ whole genome shotgun (WGS) entry which is preliminary data.</text>
</comment>
<dbReference type="Pfam" id="PF05598">
    <property type="entry name" value="DUF772"/>
    <property type="match status" value="1"/>
</dbReference>
<dbReference type="InterPro" id="IPR025668">
    <property type="entry name" value="Tnp_DDE_dom"/>
</dbReference>
<dbReference type="InterPro" id="IPR047629">
    <property type="entry name" value="IS1182_transpos"/>
</dbReference>
<dbReference type="PANTHER" id="PTHR33408">
    <property type="entry name" value="TRANSPOSASE"/>
    <property type="match status" value="1"/>
</dbReference>
<accession>A0ABT8RI16</accession>
<organism evidence="3 4">
    <name type="scientific">Rhodocytophaga aerolata</name>
    <dbReference type="NCBI Taxonomy" id="455078"/>
    <lineage>
        <taxon>Bacteria</taxon>
        <taxon>Pseudomonadati</taxon>
        <taxon>Bacteroidota</taxon>
        <taxon>Cytophagia</taxon>
        <taxon>Cytophagales</taxon>
        <taxon>Rhodocytophagaceae</taxon>
        <taxon>Rhodocytophaga</taxon>
    </lineage>
</organism>
<evidence type="ECO:0000259" key="2">
    <source>
        <dbReference type="Pfam" id="PF13751"/>
    </source>
</evidence>
<keyword evidence="4" id="KW-1185">Reference proteome</keyword>
<reference evidence="3" key="1">
    <citation type="submission" date="2023-07" db="EMBL/GenBank/DDBJ databases">
        <title>The genome sequence of Rhodocytophaga aerolata KACC 12507.</title>
        <authorList>
            <person name="Zhang X."/>
        </authorList>
    </citation>
    <scope>NUCLEOTIDE SEQUENCE</scope>
    <source>
        <strain evidence="3">KACC 12507</strain>
    </source>
</reference>
<dbReference type="RefSeq" id="WP_302042522.1">
    <property type="nucleotide sequence ID" value="NZ_JAUKPO010000084.1"/>
</dbReference>
<feature type="domain" description="Transposase DDE" evidence="2">
    <location>
        <begin position="322"/>
        <end position="444"/>
    </location>
</feature>
<dbReference type="EMBL" id="JAUKPO010000084">
    <property type="protein sequence ID" value="MDO1451725.1"/>
    <property type="molecule type" value="Genomic_DNA"/>
</dbReference>
<dbReference type="InterPro" id="IPR008490">
    <property type="entry name" value="Transposase_InsH_N"/>
</dbReference>
<evidence type="ECO:0000313" key="4">
    <source>
        <dbReference type="Proteomes" id="UP001168528"/>
    </source>
</evidence>
<protein>
    <submittedName>
        <fullName evidence="3">IS1182 family transposase</fullName>
    </submittedName>
</protein>
<sequence>MSLLEKIVPSDQFYHRLAKVVDLEFVRALVAPYYIHTGRPSLDPVVFVKLLLVAHFENITSDRKLIETATLHLGIRYFLGYDLTQSLPFHSTISRTRQRIPLSVFEQCFFNVLDLCIKSGLVAGHTQAIDSAYVKANASIHNMQPKLSSWLTLTTDTVEANEAEKKTRISASTGRLKHIHRYHSLIQQTAPKKAGQLLSNLTHYSPTDVDARISIKTGKQRMLSYMLSLGVDTGKHVITYINADFSDWRDSRYLLTIVDTIRKRLKTHKLKVDEVLADSGYGSGSNYQQLEQKGIKGFIPPHGKYKLERKGFTYNSQTDSYICSQGILLPFNNTFTDKEGNVKKRYMSKAADCKDCPFRKSCIPGTAREKRLHHTYYKAEYDRMLARLSTKAGKRAMRKRAATVEPVLGSLIEYYGLRKISVKKREGAAKVMYLAATAYNLKKYLRYGTSNPLVKAVAISVTDKLLLLQLDFCNSHSIYVTSKNAGILLADHIAFDCCRISFTPFYYL</sequence>
<dbReference type="NCBIfam" id="NF033551">
    <property type="entry name" value="transpos_IS1182"/>
    <property type="match status" value="1"/>
</dbReference>
<evidence type="ECO:0000313" key="3">
    <source>
        <dbReference type="EMBL" id="MDO1451725.1"/>
    </source>
</evidence>
<dbReference type="Pfam" id="PF13751">
    <property type="entry name" value="DDE_Tnp_1_6"/>
    <property type="match status" value="1"/>
</dbReference>